<dbReference type="OrthoDB" id="2384350at2759"/>
<dbReference type="InterPro" id="IPR001357">
    <property type="entry name" value="BRCT_dom"/>
</dbReference>
<reference evidence="3" key="1">
    <citation type="submission" date="2022-01" db="EMBL/GenBank/DDBJ databases">
        <authorList>
            <person name="King R."/>
        </authorList>
    </citation>
    <scope>NUCLEOTIDE SEQUENCE</scope>
</reference>
<feature type="domain" description="BRCT" evidence="2">
    <location>
        <begin position="535"/>
        <end position="615"/>
    </location>
</feature>
<keyword evidence="4" id="KW-1185">Reference proteome</keyword>
<sequence>MSNLNTPKQQNRRKTIMSLETPTFVRSTRRSTLIQRTEQPKTPLVLSQEPNLSTPPPIPKYAEQSLETPKSRLLDPVYERINRDLNSPSAAARIRAQRALKSPGFRKANYQIFDVPHEEQDIITEEERQPYRPKTMKETFANCHIYVEVRTGDDNRSAGIKSILLGEGIKVNDKLYRNTTHVIFKDGLLSTYKQAQKMGIPVTNILWIDACRKQHRLVDPSQFPISNKERYDNPEIYGRVRRQKSMQPEISKVVTLPSSKAKKFTEINSKEDDDDDVTITNYSDMCEETVKDCTEMEMTRINKTLTNDSIEIVTQIEKTAEKSATSRRLTTFTPRPMEQTNLESQAWKSVDRRRTIMPSQFGDDLTPKTNANSQSSKTLVFNSANRIGSASRRSVLDISMNIFELNCKAMTENKKSKVDKVTEETENQLDSSQNITITQTVKPAIVRKRKLFSTDHDDSIEYKENCNTPENDVSIKKKLKRDISASTKTVKTDKKSKISGALDRRKTISFFKARDKIDESNSSVKVTPTKPSPKYIVCTNMSTADREIAHAAITKLGGILEKEVTEKTTHVITPNTERTMNLLRGIIRACYILKYDWITESVKAGMFLDTTMYQHEICNNQKICERSILGKNFKNLSFSHYGPFYINRDTIDNLKKYEYVREIIKLCNGNMTTNINDARMIVSDRPLILPLSHKKPTVVISTYIFDAAMQGKLIPNAKYIPKVA</sequence>
<dbReference type="AlphaFoldDB" id="A0A9N9WNP5"/>
<name>A0A9N9WNP5_9DIPT</name>
<dbReference type="PROSITE" id="PS50172">
    <property type="entry name" value="BRCT"/>
    <property type="match status" value="2"/>
</dbReference>
<dbReference type="CDD" id="cd17716">
    <property type="entry name" value="BRCT_microcephalin_rpt1"/>
    <property type="match status" value="1"/>
</dbReference>
<dbReference type="Gene3D" id="3.40.50.10190">
    <property type="entry name" value="BRCT domain"/>
    <property type="match status" value="3"/>
</dbReference>
<feature type="compositionally biased region" description="Polar residues" evidence="1">
    <location>
        <begin position="18"/>
        <end position="37"/>
    </location>
</feature>
<dbReference type="InterPro" id="IPR022047">
    <property type="entry name" value="Microcephalin-like"/>
</dbReference>
<evidence type="ECO:0000256" key="1">
    <source>
        <dbReference type="SAM" id="MobiDB-lite"/>
    </source>
</evidence>
<dbReference type="InterPro" id="IPR036420">
    <property type="entry name" value="BRCT_dom_sf"/>
</dbReference>
<evidence type="ECO:0000313" key="4">
    <source>
        <dbReference type="Proteomes" id="UP001153620"/>
    </source>
</evidence>
<organism evidence="3 4">
    <name type="scientific">Chironomus riparius</name>
    <dbReference type="NCBI Taxonomy" id="315576"/>
    <lineage>
        <taxon>Eukaryota</taxon>
        <taxon>Metazoa</taxon>
        <taxon>Ecdysozoa</taxon>
        <taxon>Arthropoda</taxon>
        <taxon>Hexapoda</taxon>
        <taxon>Insecta</taxon>
        <taxon>Pterygota</taxon>
        <taxon>Neoptera</taxon>
        <taxon>Endopterygota</taxon>
        <taxon>Diptera</taxon>
        <taxon>Nematocera</taxon>
        <taxon>Chironomoidea</taxon>
        <taxon>Chironomidae</taxon>
        <taxon>Chironominae</taxon>
        <taxon>Chironomus</taxon>
    </lineage>
</organism>
<evidence type="ECO:0000313" key="3">
    <source>
        <dbReference type="EMBL" id="CAG9800372.1"/>
    </source>
</evidence>
<dbReference type="CDD" id="cd17736">
    <property type="entry name" value="BRCT_microcephalin_rpt2"/>
    <property type="match status" value="1"/>
</dbReference>
<accession>A0A9N9WNP5</accession>
<dbReference type="SMART" id="SM00292">
    <property type="entry name" value="BRCT"/>
    <property type="match status" value="3"/>
</dbReference>
<protein>
    <recommendedName>
        <fullName evidence="2">BRCT domain-containing protein</fullName>
    </recommendedName>
</protein>
<dbReference type="SUPFAM" id="SSF52113">
    <property type="entry name" value="BRCT domain"/>
    <property type="match status" value="2"/>
</dbReference>
<feature type="region of interest" description="Disordered" evidence="1">
    <location>
        <begin position="1"/>
        <end position="57"/>
    </location>
</feature>
<dbReference type="GO" id="GO:0000278">
    <property type="term" value="P:mitotic cell cycle"/>
    <property type="evidence" value="ECO:0007669"/>
    <property type="project" value="TreeGrafter"/>
</dbReference>
<proteinExistence type="predicted"/>
<reference evidence="3" key="2">
    <citation type="submission" date="2022-10" db="EMBL/GenBank/DDBJ databases">
        <authorList>
            <consortium name="ENA_rothamsted_submissions"/>
            <consortium name="culmorum"/>
            <person name="King R."/>
        </authorList>
    </citation>
    <scope>NUCLEOTIDE SEQUENCE</scope>
</reference>
<dbReference type="Pfam" id="PF00533">
    <property type="entry name" value="BRCT"/>
    <property type="match status" value="1"/>
</dbReference>
<dbReference type="PANTHER" id="PTHR14625:SF3">
    <property type="entry name" value="MICROCEPHALIN"/>
    <property type="match status" value="1"/>
</dbReference>
<evidence type="ECO:0000259" key="2">
    <source>
        <dbReference type="PROSITE" id="PS50172"/>
    </source>
</evidence>
<gene>
    <name evidence="3" type="ORF">CHIRRI_LOCUS3315</name>
</gene>
<dbReference type="PANTHER" id="PTHR14625">
    <property type="entry name" value="MICROCEPHALIN"/>
    <property type="match status" value="1"/>
</dbReference>
<dbReference type="Pfam" id="PF12738">
    <property type="entry name" value="PTCB-BRCT"/>
    <property type="match status" value="1"/>
</dbReference>
<dbReference type="EMBL" id="OU895877">
    <property type="protein sequence ID" value="CAG9800372.1"/>
    <property type="molecule type" value="Genomic_DNA"/>
</dbReference>
<feature type="domain" description="BRCT" evidence="2">
    <location>
        <begin position="135"/>
        <end position="225"/>
    </location>
</feature>
<dbReference type="Proteomes" id="UP001153620">
    <property type="component" value="Chromosome 1"/>
</dbReference>